<reference evidence="3 4" key="1">
    <citation type="submission" date="2024-04" db="EMBL/GenBank/DDBJ databases">
        <title>The reference genome of an endangered Asteraceae, Deinandra increscens subsp. villosa, native to the Central Coast of California.</title>
        <authorList>
            <person name="Guilliams M."/>
            <person name="Hasenstab-Lehman K."/>
            <person name="Meyer R."/>
            <person name="Mcevoy S."/>
        </authorList>
    </citation>
    <scope>NUCLEOTIDE SEQUENCE [LARGE SCALE GENOMIC DNA]</scope>
    <source>
        <tissue evidence="3">Leaf</tissue>
    </source>
</reference>
<dbReference type="Proteomes" id="UP001408789">
    <property type="component" value="Unassembled WGS sequence"/>
</dbReference>
<evidence type="ECO:0000313" key="4">
    <source>
        <dbReference type="Proteomes" id="UP001408789"/>
    </source>
</evidence>
<sequence length="380" mass="41906">MGLWEEALDVDDSDLRPPPSLRPCKQQRRTDQTNSITAAASTTATTYISQPQTLDSSPSASQTVSSPPQNLDSTYHDESPPQSHTIPGPAGIIQAAKLRKTRDIENRQGQEGDLMATQEYIRKVVEDPNEDDDFKRNPWLSAIEFLYDNGSMFYSACDAPLGEINKYQNNGKLDQVVAVIKSCTPNELGDMTVTLKDPTGTVSGTVHHKVFTEGDIRKGVCVGSVLVLHKVSVFSPSRSTHYLNVTKKNLVKVFYKDGGSSQKQTFHETIDVAPHSAPNNSIHISSQDSGRGTPILGSAFSLERGTEGITNRMKRSNTNNEQENRNYSQTSNKGIAEEIIKEADVREKSQNVEQLSEGHTQALLHGWTDEQLELLACDDF</sequence>
<feature type="region of interest" description="Disordered" evidence="1">
    <location>
        <begin position="1"/>
        <end position="89"/>
    </location>
</feature>
<dbReference type="PANTHER" id="PTHR14523">
    <property type="entry name" value="UNCHARACTERIZED PROTEIN C17ORF53 HOMOLOG"/>
    <property type="match status" value="1"/>
</dbReference>
<feature type="compositionally biased region" description="Low complexity" evidence="1">
    <location>
        <begin position="56"/>
        <end position="68"/>
    </location>
</feature>
<feature type="compositionally biased region" description="Low complexity" evidence="1">
    <location>
        <begin position="37"/>
        <end position="46"/>
    </location>
</feature>
<dbReference type="AlphaFoldDB" id="A0AAP0GW19"/>
<organism evidence="3 4">
    <name type="scientific">Deinandra increscens subsp. villosa</name>
    <dbReference type="NCBI Taxonomy" id="3103831"/>
    <lineage>
        <taxon>Eukaryota</taxon>
        <taxon>Viridiplantae</taxon>
        <taxon>Streptophyta</taxon>
        <taxon>Embryophyta</taxon>
        <taxon>Tracheophyta</taxon>
        <taxon>Spermatophyta</taxon>
        <taxon>Magnoliopsida</taxon>
        <taxon>eudicotyledons</taxon>
        <taxon>Gunneridae</taxon>
        <taxon>Pentapetalae</taxon>
        <taxon>asterids</taxon>
        <taxon>campanulids</taxon>
        <taxon>Asterales</taxon>
        <taxon>Asteraceae</taxon>
        <taxon>Asteroideae</taxon>
        <taxon>Heliantheae alliance</taxon>
        <taxon>Madieae</taxon>
        <taxon>Madiinae</taxon>
        <taxon>Deinandra</taxon>
    </lineage>
</organism>
<evidence type="ECO:0000259" key="2">
    <source>
        <dbReference type="Pfam" id="PF15072"/>
    </source>
</evidence>
<evidence type="ECO:0000256" key="1">
    <source>
        <dbReference type="SAM" id="MobiDB-lite"/>
    </source>
</evidence>
<feature type="domain" description="Homologous recombination OB-fold protein OB-fold" evidence="2">
    <location>
        <begin position="172"/>
        <end position="256"/>
    </location>
</feature>
<accession>A0AAP0GW19</accession>
<evidence type="ECO:0000313" key="3">
    <source>
        <dbReference type="EMBL" id="KAK9062759.1"/>
    </source>
</evidence>
<keyword evidence="4" id="KW-1185">Reference proteome</keyword>
<protein>
    <recommendedName>
        <fullName evidence="2">Homologous recombination OB-fold protein OB-fold domain-containing protein</fullName>
    </recommendedName>
</protein>
<dbReference type="InterPro" id="IPR028045">
    <property type="entry name" value="HROB"/>
</dbReference>
<feature type="compositionally biased region" description="Acidic residues" evidence="1">
    <location>
        <begin position="1"/>
        <end position="12"/>
    </location>
</feature>
<dbReference type="PANTHER" id="PTHR14523:SF1">
    <property type="entry name" value="HOMOLOGOUS RECOMBINATION OB-FOLD PROTEIN"/>
    <property type="match status" value="1"/>
</dbReference>
<name>A0AAP0GW19_9ASTR</name>
<dbReference type="InterPro" id="IPR058570">
    <property type="entry name" value="HROB_OB"/>
</dbReference>
<dbReference type="Pfam" id="PF15072">
    <property type="entry name" value="HROB"/>
    <property type="match status" value="1"/>
</dbReference>
<comment type="caution">
    <text evidence="3">The sequence shown here is derived from an EMBL/GenBank/DDBJ whole genome shotgun (WGS) entry which is preliminary data.</text>
</comment>
<gene>
    <name evidence="3" type="ORF">SSX86_019949</name>
</gene>
<dbReference type="GO" id="GO:0000725">
    <property type="term" value="P:recombinational repair"/>
    <property type="evidence" value="ECO:0007669"/>
    <property type="project" value="InterPro"/>
</dbReference>
<dbReference type="EMBL" id="JBCNJP010000019">
    <property type="protein sequence ID" value="KAK9062759.1"/>
    <property type="molecule type" value="Genomic_DNA"/>
</dbReference>
<proteinExistence type="predicted"/>